<keyword evidence="2" id="KW-1185">Reference proteome</keyword>
<accession>A0A0E0LD16</accession>
<dbReference type="HOGENOM" id="CLU_118797_0_0_1"/>
<dbReference type="EnsemblPlants" id="OPUNC06G17820.1">
    <property type="protein sequence ID" value="OPUNC06G17820.1"/>
    <property type="gene ID" value="OPUNC06G17820"/>
</dbReference>
<reference evidence="1" key="2">
    <citation type="submission" date="2018-05" db="EMBL/GenBank/DDBJ databases">
        <title>OpunRS2 (Oryza punctata Reference Sequence Version 2).</title>
        <authorList>
            <person name="Zhang J."/>
            <person name="Kudrna D."/>
            <person name="Lee S."/>
            <person name="Talag J."/>
            <person name="Welchert J."/>
            <person name="Wing R.A."/>
        </authorList>
    </citation>
    <scope>NUCLEOTIDE SEQUENCE [LARGE SCALE GENOMIC DNA]</scope>
</reference>
<sequence>MAIRDEELNKAFGSTPLRAFFMTLNELFARDSGILPMRALFPRSTYLRDRLLPKDTGMSPVSMLLARSTQEGSQKQKGSTPERVCAEVEVVELAEAAELRRLVRELRLAMQGDMEPEMPSDTRSIAMTRRGDCVLQVTPCQLQNSRDALLHEGRTADGPEN</sequence>
<protein>
    <submittedName>
        <fullName evidence="1">Uncharacterized protein</fullName>
    </submittedName>
</protein>
<dbReference type="eggNOG" id="ENOG502R7EP">
    <property type="taxonomic scope" value="Eukaryota"/>
</dbReference>
<name>A0A0E0LD16_ORYPU</name>
<evidence type="ECO:0000313" key="1">
    <source>
        <dbReference type="EnsemblPlants" id="OPUNC06G17820.1"/>
    </source>
</evidence>
<evidence type="ECO:0000313" key="2">
    <source>
        <dbReference type="Proteomes" id="UP000026962"/>
    </source>
</evidence>
<dbReference type="Proteomes" id="UP000026962">
    <property type="component" value="Chromosome 6"/>
</dbReference>
<proteinExistence type="predicted"/>
<reference evidence="1" key="1">
    <citation type="submission" date="2015-04" db="UniProtKB">
        <authorList>
            <consortium name="EnsemblPlants"/>
        </authorList>
    </citation>
    <scope>IDENTIFICATION</scope>
</reference>
<dbReference type="Gramene" id="OPUNC06G17820.1">
    <property type="protein sequence ID" value="OPUNC06G17820.1"/>
    <property type="gene ID" value="OPUNC06G17820"/>
</dbReference>
<dbReference type="AlphaFoldDB" id="A0A0E0LD16"/>
<organism evidence="1">
    <name type="scientific">Oryza punctata</name>
    <name type="common">Red rice</name>
    <dbReference type="NCBI Taxonomy" id="4537"/>
    <lineage>
        <taxon>Eukaryota</taxon>
        <taxon>Viridiplantae</taxon>
        <taxon>Streptophyta</taxon>
        <taxon>Embryophyta</taxon>
        <taxon>Tracheophyta</taxon>
        <taxon>Spermatophyta</taxon>
        <taxon>Magnoliopsida</taxon>
        <taxon>Liliopsida</taxon>
        <taxon>Poales</taxon>
        <taxon>Poaceae</taxon>
        <taxon>BOP clade</taxon>
        <taxon>Oryzoideae</taxon>
        <taxon>Oryzeae</taxon>
        <taxon>Oryzinae</taxon>
        <taxon>Oryza</taxon>
    </lineage>
</organism>